<reference evidence="1 2" key="1">
    <citation type="journal article" date="2017" name="Curr. Biol.">
        <title>Genome architecture and evolution of a unichromosomal asexual nematode.</title>
        <authorList>
            <person name="Fradin H."/>
            <person name="Zegar C."/>
            <person name="Gutwein M."/>
            <person name="Lucas J."/>
            <person name="Kovtun M."/>
            <person name="Corcoran D."/>
            <person name="Baugh L.R."/>
            <person name="Kiontke K."/>
            <person name="Gunsalus K."/>
            <person name="Fitch D.H."/>
            <person name="Piano F."/>
        </authorList>
    </citation>
    <scope>NUCLEOTIDE SEQUENCE [LARGE SCALE GENOMIC DNA]</scope>
    <source>
        <strain evidence="1">PF1309</strain>
    </source>
</reference>
<comment type="caution">
    <text evidence="1">The sequence shown here is derived from an EMBL/GenBank/DDBJ whole genome shotgun (WGS) entry which is preliminary data.</text>
</comment>
<evidence type="ECO:0000313" key="2">
    <source>
        <dbReference type="Proteomes" id="UP000218231"/>
    </source>
</evidence>
<name>A0A2A2JW91_9BILA</name>
<keyword evidence="2" id="KW-1185">Reference proteome</keyword>
<dbReference type="EMBL" id="LIAE01010186">
    <property type="protein sequence ID" value="PAV65900.1"/>
    <property type="molecule type" value="Genomic_DNA"/>
</dbReference>
<accession>A0A2A2JW91</accession>
<organism evidence="1 2">
    <name type="scientific">Diploscapter pachys</name>
    <dbReference type="NCBI Taxonomy" id="2018661"/>
    <lineage>
        <taxon>Eukaryota</taxon>
        <taxon>Metazoa</taxon>
        <taxon>Ecdysozoa</taxon>
        <taxon>Nematoda</taxon>
        <taxon>Chromadorea</taxon>
        <taxon>Rhabditida</taxon>
        <taxon>Rhabditina</taxon>
        <taxon>Rhabditomorpha</taxon>
        <taxon>Rhabditoidea</taxon>
        <taxon>Rhabditidae</taxon>
        <taxon>Diploscapter</taxon>
    </lineage>
</organism>
<dbReference type="Proteomes" id="UP000218231">
    <property type="component" value="Unassembled WGS sequence"/>
</dbReference>
<protein>
    <submittedName>
        <fullName evidence="1">Uncharacterized protein</fullName>
    </submittedName>
</protein>
<sequence>MAAAHIDLHRWQDELGHRQGGVPTGAHRDEVVFVHPLMNVDVADALRAHGRLPDIPVAPRSLVVVAQEQPRLVGQLHQSTDRAE</sequence>
<dbReference type="AlphaFoldDB" id="A0A2A2JW91"/>
<proteinExistence type="predicted"/>
<gene>
    <name evidence="1" type="ORF">WR25_25577</name>
</gene>
<evidence type="ECO:0000313" key="1">
    <source>
        <dbReference type="EMBL" id="PAV65900.1"/>
    </source>
</evidence>